<dbReference type="InterPro" id="IPR050498">
    <property type="entry name" value="Ycf3"/>
</dbReference>
<sequence>MQHIKKIALPFFIITFLFNLSACASPPNSAMGYNNQGASYAKSGRYDMALKYFNKALEIKPEFAGAYYNKGLAYGHKRMFSKAIKQFDRAIGINPNYADALDSRGLLYLITGKNKNKACADLKKACDLGVCKAFNMAEQKGDCS</sequence>
<dbReference type="InterPro" id="IPR019734">
    <property type="entry name" value="TPR_rpt"/>
</dbReference>
<dbReference type="GO" id="GO:0009279">
    <property type="term" value="C:cell outer membrane"/>
    <property type="evidence" value="ECO:0007669"/>
    <property type="project" value="TreeGrafter"/>
</dbReference>
<proteinExistence type="predicted"/>
<evidence type="ECO:0000256" key="1">
    <source>
        <dbReference type="ARBA" id="ARBA00022737"/>
    </source>
</evidence>
<dbReference type="PANTHER" id="PTHR44858:SF1">
    <property type="entry name" value="UDP-N-ACETYLGLUCOSAMINE--PEPTIDE N-ACETYLGLUCOSAMINYLTRANSFERASE SPINDLY-RELATED"/>
    <property type="match status" value="1"/>
</dbReference>
<keyword evidence="1" id="KW-0677">Repeat</keyword>
<dbReference type="InterPro" id="IPR011990">
    <property type="entry name" value="TPR-like_helical_dom_sf"/>
</dbReference>
<dbReference type="PANTHER" id="PTHR44858">
    <property type="entry name" value="TETRATRICOPEPTIDE REPEAT PROTEIN 6"/>
    <property type="match status" value="1"/>
</dbReference>
<gene>
    <name evidence="3" type="ORF">MNBD_GAMMA12-2285</name>
</gene>
<dbReference type="SUPFAM" id="SSF48452">
    <property type="entry name" value="TPR-like"/>
    <property type="match status" value="1"/>
</dbReference>
<dbReference type="AlphaFoldDB" id="A0A3B0Y4G4"/>
<organism evidence="3">
    <name type="scientific">hydrothermal vent metagenome</name>
    <dbReference type="NCBI Taxonomy" id="652676"/>
    <lineage>
        <taxon>unclassified sequences</taxon>
        <taxon>metagenomes</taxon>
        <taxon>ecological metagenomes</taxon>
    </lineage>
</organism>
<dbReference type="PROSITE" id="PS50005">
    <property type="entry name" value="TPR"/>
    <property type="match status" value="2"/>
</dbReference>
<dbReference type="Pfam" id="PF00515">
    <property type="entry name" value="TPR_1"/>
    <property type="match status" value="2"/>
</dbReference>
<dbReference type="GO" id="GO:0046813">
    <property type="term" value="P:receptor-mediated virion attachment to host cell"/>
    <property type="evidence" value="ECO:0007669"/>
    <property type="project" value="TreeGrafter"/>
</dbReference>
<name>A0A3B0Y4G4_9ZZZZ</name>
<reference evidence="3" key="1">
    <citation type="submission" date="2018-06" db="EMBL/GenBank/DDBJ databases">
        <authorList>
            <person name="Zhirakovskaya E."/>
        </authorList>
    </citation>
    <scope>NUCLEOTIDE SEQUENCE</scope>
</reference>
<accession>A0A3B0Y4G4</accession>
<dbReference type="Gene3D" id="1.25.40.10">
    <property type="entry name" value="Tetratricopeptide repeat domain"/>
    <property type="match status" value="1"/>
</dbReference>
<dbReference type="PROSITE" id="PS50293">
    <property type="entry name" value="TPR_REGION"/>
    <property type="match status" value="2"/>
</dbReference>
<dbReference type="SMART" id="SM00028">
    <property type="entry name" value="TPR"/>
    <property type="match status" value="2"/>
</dbReference>
<protein>
    <submittedName>
        <fullName evidence="3">Uncharacterized protein</fullName>
    </submittedName>
</protein>
<keyword evidence="2" id="KW-0802">TPR repeat</keyword>
<evidence type="ECO:0000313" key="3">
    <source>
        <dbReference type="EMBL" id="VAW75625.1"/>
    </source>
</evidence>
<evidence type="ECO:0000256" key="2">
    <source>
        <dbReference type="ARBA" id="ARBA00022803"/>
    </source>
</evidence>
<dbReference type="EMBL" id="UOFL01000089">
    <property type="protein sequence ID" value="VAW75625.1"/>
    <property type="molecule type" value="Genomic_DNA"/>
</dbReference>